<feature type="region of interest" description="Disordered" evidence="1">
    <location>
        <begin position="80"/>
        <end position="99"/>
    </location>
</feature>
<name>A0A6N3G9J4_9CLOT</name>
<evidence type="ECO:0000313" key="2">
    <source>
        <dbReference type="EMBL" id="VYU60896.1"/>
    </source>
</evidence>
<reference evidence="2" key="1">
    <citation type="submission" date="2019-11" db="EMBL/GenBank/DDBJ databases">
        <authorList>
            <person name="Feng L."/>
        </authorList>
    </citation>
    <scope>NUCLEOTIDE SEQUENCE</scope>
    <source>
        <strain evidence="2">CTertiumLFYP3</strain>
    </source>
</reference>
<feature type="compositionally biased region" description="Polar residues" evidence="1">
    <location>
        <begin position="84"/>
        <end position="99"/>
    </location>
</feature>
<accession>A0A6N3G9J4</accession>
<evidence type="ECO:0008006" key="3">
    <source>
        <dbReference type="Google" id="ProtNLM"/>
    </source>
</evidence>
<evidence type="ECO:0000256" key="1">
    <source>
        <dbReference type="SAM" id="MobiDB-lite"/>
    </source>
</evidence>
<sequence>MENKNDNMLGGLPVNINKEVPTAKDNAHSIKALIKKSGEVVGYELESGERISKEEGVKMAREGEISGVAIGVSKKGEEYLRSLPDQSENNNLSSLPTVE</sequence>
<dbReference type="AlphaFoldDB" id="A0A6N3G9J4"/>
<dbReference type="EMBL" id="CACRTO010000046">
    <property type="protein sequence ID" value="VYU60896.1"/>
    <property type="molecule type" value="Genomic_DNA"/>
</dbReference>
<dbReference type="InterPro" id="IPR024997">
    <property type="entry name" value="DUF3892"/>
</dbReference>
<organism evidence="2">
    <name type="scientific">Clostridium tertium</name>
    <dbReference type="NCBI Taxonomy" id="1559"/>
    <lineage>
        <taxon>Bacteria</taxon>
        <taxon>Bacillati</taxon>
        <taxon>Bacillota</taxon>
        <taxon>Clostridia</taxon>
        <taxon>Eubacteriales</taxon>
        <taxon>Clostridiaceae</taxon>
        <taxon>Clostridium</taxon>
    </lineage>
</organism>
<protein>
    <recommendedName>
        <fullName evidence="3">DUF3892 domain-containing protein</fullName>
    </recommendedName>
</protein>
<proteinExistence type="predicted"/>
<dbReference type="Pfam" id="PF13031">
    <property type="entry name" value="DUF3892"/>
    <property type="match status" value="1"/>
</dbReference>
<gene>
    <name evidence="2" type="ORF">CTLFYP3_03085</name>
</gene>